<proteinExistence type="predicted"/>
<dbReference type="PATRIC" id="fig|1352357.3.peg.258"/>
<comment type="caution">
    <text evidence="1">The sequence shown here is derived from an EMBL/GenBank/DDBJ whole genome shotgun (WGS) entry which is preliminary data.</text>
</comment>
<sequence length="38" mass="4457">MAFELAFMENFKGNFMVTKGKDTLILDNQKMKIYLKTP</sequence>
<reference evidence="1 2" key="1">
    <citation type="journal article" date="2013" name="Genome Announc.">
        <title>Genome Sequences of Three hpAfrica2 Strains of Helicobacter pylori.</title>
        <authorList>
            <person name="Duncan S.S."/>
            <person name="Bertoli M.T."/>
            <person name="Kersulyte D."/>
            <person name="Valk P.L."/>
            <person name="Tamma S."/>
            <person name="Segal I."/>
            <person name="McClain M.S."/>
            <person name="Cover T.L."/>
            <person name="Berg D.E."/>
        </authorList>
    </citation>
    <scope>NUCLEOTIDE SEQUENCE [LARGE SCALE GENOMIC DNA]</scope>
    <source>
        <strain evidence="1 2">SouthAfrica50</strain>
    </source>
</reference>
<accession>T2SB50</accession>
<protein>
    <submittedName>
        <fullName evidence="1">Uncharacterized protein</fullName>
    </submittedName>
</protein>
<evidence type="ECO:0000313" key="2">
    <source>
        <dbReference type="Proteomes" id="UP000015816"/>
    </source>
</evidence>
<dbReference type="Proteomes" id="UP000015816">
    <property type="component" value="Unassembled WGS sequence"/>
</dbReference>
<dbReference type="EMBL" id="AVNI01000001">
    <property type="protein sequence ID" value="EQD89867.1"/>
    <property type="molecule type" value="Genomic_DNA"/>
</dbReference>
<gene>
    <name evidence="1" type="ORF">HPSA50_0260</name>
</gene>
<evidence type="ECO:0000313" key="1">
    <source>
        <dbReference type="EMBL" id="EQD89867.1"/>
    </source>
</evidence>
<name>T2SB50_HELPX</name>
<organism evidence="1 2">
    <name type="scientific">Helicobacter pylori SouthAfrica50</name>
    <dbReference type="NCBI Taxonomy" id="1352357"/>
    <lineage>
        <taxon>Bacteria</taxon>
        <taxon>Pseudomonadati</taxon>
        <taxon>Campylobacterota</taxon>
        <taxon>Epsilonproteobacteria</taxon>
        <taxon>Campylobacterales</taxon>
        <taxon>Helicobacteraceae</taxon>
        <taxon>Helicobacter</taxon>
    </lineage>
</organism>
<dbReference type="AlphaFoldDB" id="T2SB50"/>